<evidence type="ECO:0000313" key="2">
    <source>
        <dbReference type="EMBL" id="KAG0485611.1"/>
    </source>
</evidence>
<proteinExistence type="predicted"/>
<dbReference type="EMBL" id="JADCNL010000004">
    <property type="protein sequence ID" value="KAG0485611.1"/>
    <property type="molecule type" value="Genomic_DNA"/>
</dbReference>
<dbReference type="AlphaFoldDB" id="A0A835RAI3"/>
<dbReference type="OrthoDB" id="777412at2759"/>
<organism evidence="2 3">
    <name type="scientific">Vanilla planifolia</name>
    <name type="common">Vanilla</name>
    <dbReference type="NCBI Taxonomy" id="51239"/>
    <lineage>
        <taxon>Eukaryota</taxon>
        <taxon>Viridiplantae</taxon>
        <taxon>Streptophyta</taxon>
        <taxon>Embryophyta</taxon>
        <taxon>Tracheophyta</taxon>
        <taxon>Spermatophyta</taxon>
        <taxon>Magnoliopsida</taxon>
        <taxon>Liliopsida</taxon>
        <taxon>Asparagales</taxon>
        <taxon>Orchidaceae</taxon>
        <taxon>Vanilloideae</taxon>
        <taxon>Vanilleae</taxon>
        <taxon>Vanilla</taxon>
    </lineage>
</organism>
<name>A0A835RAI3_VANPL</name>
<dbReference type="PANTHER" id="PTHR31805">
    <property type="entry name" value="RECEPTOR-LIKE KINASE, PUTATIVE (DUF1421)-RELATED"/>
    <property type="match status" value="1"/>
</dbReference>
<evidence type="ECO:0000256" key="1">
    <source>
        <dbReference type="SAM" id="MobiDB-lite"/>
    </source>
</evidence>
<keyword evidence="3" id="KW-1185">Reference proteome</keyword>
<feature type="compositionally biased region" description="Polar residues" evidence="1">
    <location>
        <begin position="83"/>
        <end position="100"/>
    </location>
</feature>
<sequence>MAKYADKLIKHLGISGRLTQLELCCYKLERSVGEFRADMIRDQSEADLRMKSLVKRIHEVHRSVQIIRDKQELYETHKELANLQVSPKESTHSANSQKSTEGFKASATPENEAHSNGNKLQSLPHEPVRHVLNQSISYHTHHQALNPKPEPHNPPQGALMLDLSAHPQFKQQLNAAPNQPAHQLPSFLSTINNGLSRLILNQRHTMFLWPICSRSNPVFWDRKDTLLIPACRLTMLSM</sequence>
<comment type="caution">
    <text evidence="2">The sequence shown here is derived from an EMBL/GenBank/DDBJ whole genome shotgun (WGS) entry which is preliminary data.</text>
</comment>
<protein>
    <submittedName>
        <fullName evidence="2">Uncharacterized protein</fullName>
    </submittedName>
</protein>
<accession>A0A835RAI3</accession>
<dbReference type="PANTHER" id="PTHR31805:SF16">
    <property type="entry name" value="FORMIN-LIKE PROTEIN (DUF1421)"/>
    <property type="match status" value="1"/>
</dbReference>
<evidence type="ECO:0000313" key="3">
    <source>
        <dbReference type="Proteomes" id="UP000636800"/>
    </source>
</evidence>
<dbReference type="Proteomes" id="UP000636800">
    <property type="component" value="Unassembled WGS sequence"/>
</dbReference>
<feature type="region of interest" description="Disordered" evidence="1">
    <location>
        <begin position="83"/>
        <end position="124"/>
    </location>
</feature>
<reference evidence="2 3" key="1">
    <citation type="journal article" date="2020" name="Nat. Food">
        <title>A phased Vanilla planifolia genome enables genetic improvement of flavour and production.</title>
        <authorList>
            <person name="Hasing T."/>
            <person name="Tang H."/>
            <person name="Brym M."/>
            <person name="Khazi F."/>
            <person name="Huang T."/>
            <person name="Chambers A.H."/>
        </authorList>
    </citation>
    <scope>NUCLEOTIDE SEQUENCE [LARGE SCALE GENOMIC DNA]</scope>
    <source>
        <tissue evidence="2">Leaf</tissue>
    </source>
</reference>
<gene>
    <name evidence="2" type="ORF">HPP92_009690</name>
</gene>